<organism evidence="2 3">
    <name type="scientific">Pseudoduganella buxea</name>
    <dbReference type="NCBI Taxonomy" id="1949069"/>
    <lineage>
        <taxon>Bacteria</taxon>
        <taxon>Pseudomonadati</taxon>
        <taxon>Pseudomonadota</taxon>
        <taxon>Betaproteobacteria</taxon>
        <taxon>Burkholderiales</taxon>
        <taxon>Oxalobacteraceae</taxon>
        <taxon>Telluria group</taxon>
        <taxon>Pseudoduganella</taxon>
    </lineage>
</organism>
<sequence length="211" mass="23011">MRAKRVVAGMWMATTAAAMAAPPAPVTDKEQAAFFDFYSASHATGGLLRPQFAVTSVKGRRHVSATVDGPAQRAVLPLCRQAREAFDYDAKARRWSAAAPKQLVWVHHGSRCDAQPETPIELLAPLPDMEMLVLIQQHPTLLNNARLLMAGNTSCAPARSRGYRLRALDRARDGLPVLVFENDIGEEARIAVRKSRNELVAWSAVCTAGGR</sequence>
<dbReference type="Proteomes" id="UP000430634">
    <property type="component" value="Unassembled WGS sequence"/>
</dbReference>
<protein>
    <submittedName>
        <fullName evidence="2">Uncharacterized protein</fullName>
    </submittedName>
</protein>
<reference evidence="2 3" key="1">
    <citation type="submission" date="2019-11" db="EMBL/GenBank/DDBJ databases">
        <title>Type strains purchased from KCTC, JCM and DSMZ.</title>
        <authorList>
            <person name="Lu H."/>
        </authorList>
    </citation>
    <scope>NUCLEOTIDE SEQUENCE [LARGE SCALE GENOMIC DNA]</scope>
    <source>
        <strain evidence="2 3">KCTC 52429</strain>
    </source>
</reference>
<accession>A0A6I3T973</accession>
<evidence type="ECO:0000256" key="1">
    <source>
        <dbReference type="SAM" id="SignalP"/>
    </source>
</evidence>
<evidence type="ECO:0000313" key="3">
    <source>
        <dbReference type="Proteomes" id="UP000430634"/>
    </source>
</evidence>
<dbReference type="RefSeq" id="WP_155473435.1">
    <property type="nucleotide sequence ID" value="NZ_BMKG01000003.1"/>
</dbReference>
<feature type="signal peptide" evidence="1">
    <location>
        <begin position="1"/>
        <end position="20"/>
    </location>
</feature>
<keyword evidence="1" id="KW-0732">Signal</keyword>
<comment type="caution">
    <text evidence="2">The sequence shown here is derived from an EMBL/GenBank/DDBJ whole genome shotgun (WGS) entry which is preliminary data.</text>
</comment>
<name>A0A6I3T973_9BURK</name>
<dbReference type="OrthoDB" id="8780977at2"/>
<dbReference type="EMBL" id="WNKZ01000140">
    <property type="protein sequence ID" value="MTV56197.1"/>
    <property type="molecule type" value="Genomic_DNA"/>
</dbReference>
<gene>
    <name evidence="2" type="ORF">GM672_26070</name>
</gene>
<dbReference type="AlphaFoldDB" id="A0A6I3T973"/>
<feature type="chain" id="PRO_5026034652" evidence="1">
    <location>
        <begin position="21"/>
        <end position="211"/>
    </location>
</feature>
<evidence type="ECO:0000313" key="2">
    <source>
        <dbReference type="EMBL" id="MTV56197.1"/>
    </source>
</evidence>
<proteinExistence type="predicted"/>